<dbReference type="EMBL" id="CP043939">
    <property type="protein sequence ID" value="QER66753.1"/>
    <property type="molecule type" value="Genomic_DNA"/>
</dbReference>
<keyword evidence="7" id="KW-0862">Zinc</keyword>
<evidence type="ECO:0000256" key="4">
    <source>
        <dbReference type="ARBA" id="ARBA00022605"/>
    </source>
</evidence>
<dbReference type="NCBIfam" id="TIGR01910">
    <property type="entry name" value="DapE-ArgE"/>
    <property type="match status" value="1"/>
</dbReference>
<reference evidence="12 13" key="1">
    <citation type="submission" date="2019-09" db="EMBL/GenBank/DDBJ databases">
        <title>Complete Genome Sequence of Lactobacillus nenjiangensis SH-Y15, isolated from sauerkraut.</title>
        <authorList>
            <person name="Yang H."/>
        </authorList>
    </citation>
    <scope>NUCLEOTIDE SEQUENCE [LARGE SCALE GENOMIC DNA]</scope>
    <source>
        <strain evidence="12 13">SH-Y15</strain>
    </source>
</reference>
<dbReference type="PANTHER" id="PTHR43808">
    <property type="entry name" value="ACETYLORNITHINE DEACETYLASE"/>
    <property type="match status" value="1"/>
</dbReference>
<dbReference type="InterPro" id="IPR050072">
    <property type="entry name" value="Peptidase_M20A"/>
</dbReference>
<dbReference type="GO" id="GO:0019877">
    <property type="term" value="P:diaminopimelate biosynthetic process"/>
    <property type="evidence" value="ECO:0007669"/>
    <property type="project" value="UniProtKB-KW"/>
</dbReference>
<evidence type="ECO:0000256" key="8">
    <source>
        <dbReference type="ARBA" id="ARBA00022915"/>
    </source>
</evidence>
<evidence type="ECO:0000259" key="11">
    <source>
        <dbReference type="Pfam" id="PF07687"/>
    </source>
</evidence>
<keyword evidence="8" id="KW-0220">Diaminopimelate biosynthesis</keyword>
<keyword evidence="5" id="KW-0479">Metal-binding</keyword>
<dbReference type="KEGG" id="lnn:F0161_01970"/>
<dbReference type="Gene3D" id="3.40.630.10">
    <property type="entry name" value="Zn peptidases"/>
    <property type="match status" value="1"/>
</dbReference>
<dbReference type="InterPro" id="IPR002933">
    <property type="entry name" value="Peptidase_M20"/>
</dbReference>
<dbReference type="Proteomes" id="UP000325295">
    <property type="component" value="Chromosome"/>
</dbReference>
<sequence>MDKSEKIRILQDMIKINTANGNEAELAKYIQHLLKIHDIDSQLISHGDNLDRANIVAEIGPKSSNKVLVLAGHLDTVDAGNLENWGRNPWSGELEDEIVYGRGAADMKSGLAGMVITLIELSKTQLTNRIRFIGTAGEELGAAGSKELTTQGYVHDVSAMIIGEPTGGDIVFAHSGSIDYTVHSQGKGAHSSMPKLGINAITNLVKFITAEEHAFDDAPESPLLGPLVHSVTVINGGNQVNSIPESAYLEGNIRPVPECNEADSIARLQAIITELNQQPDVNLSLTVNFSFTPVVNDQHSDFVQAIQTAHSMAFGSPAILKVIHGATDASEYIKDDHKFPMLVLGAGQWEDAHSLNESVTLDNYFKVMETYRQVALNWQNN</sequence>
<dbReference type="NCBIfam" id="NF006365">
    <property type="entry name" value="PRK08588.1"/>
    <property type="match status" value="1"/>
</dbReference>
<dbReference type="OrthoDB" id="9792335at2"/>
<feature type="domain" description="Peptidase M20 dimerisation" evidence="11">
    <location>
        <begin position="173"/>
        <end position="276"/>
    </location>
</feature>
<gene>
    <name evidence="12" type="ORF">F0161_01970</name>
</gene>
<dbReference type="GO" id="GO:0016787">
    <property type="term" value="F:hydrolase activity"/>
    <property type="evidence" value="ECO:0007669"/>
    <property type="project" value="UniProtKB-KW"/>
</dbReference>
<dbReference type="RefSeq" id="WP_150203456.1">
    <property type="nucleotide sequence ID" value="NZ_CP043939.1"/>
</dbReference>
<evidence type="ECO:0000256" key="2">
    <source>
        <dbReference type="ARBA" id="ARBA00001947"/>
    </source>
</evidence>
<dbReference type="InterPro" id="IPR011650">
    <property type="entry name" value="Peptidase_M20_dimer"/>
</dbReference>
<evidence type="ECO:0000313" key="13">
    <source>
        <dbReference type="Proteomes" id="UP000325295"/>
    </source>
</evidence>
<protein>
    <submittedName>
        <fullName evidence="12">ArgE/DapE family deacylase</fullName>
    </submittedName>
</protein>
<keyword evidence="6" id="KW-0378">Hydrolase</keyword>
<dbReference type="PANTHER" id="PTHR43808:SF8">
    <property type="entry name" value="PEPTIDASE M20 DIMERISATION DOMAIN-CONTAINING PROTEIN"/>
    <property type="match status" value="1"/>
</dbReference>
<name>A0A5P1WZT3_9LACO</name>
<keyword evidence="9" id="KW-0457">Lysine biosynthesis</keyword>
<comment type="cofactor">
    <cofactor evidence="2">
        <name>Zn(2+)</name>
        <dbReference type="ChEBI" id="CHEBI:29105"/>
    </cofactor>
</comment>
<dbReference type="InterPro" id="IPR036264">
    <property type="entry name" value="Bact_exopeptidase_dim_dom"/>
</dbReference>
<organism evidence="12 13">
    <name type="scientific">Paucilactobacillus nenjiangensis</name>
    <dbReference type="NCBI Taxonomy" id="1296540"/>
    <lineage>
        <taxon>Bacteria</taxon>
        <taxon>Bacillati</taxon>
        <taxon>Bacillota</taxon>
        <taxon>Bacilli</taxon>
        <taxon>Lactobacillales</taxon>
        <taxon>Lactobacillaceae</taxon>
        <taxon>Paucilactobacillus</taxon>
    </lineage>
</organism>
<accession>A0A5P1WZT3</accession>
<evidence type="ECO:0000256" key="9">
    <source>
        <dbReference type="ARBA" id="ARBA00023154"/>
    </source>
</evidence>
<evidence type="ECO:0000256" key="1">
    <source>
        <dbReference type="ARBA" id="ARBA00001941"/>
    </source>
</evidence>
<evidence type="ECO:0000256" key="3">
    <source>
        <dbReference type="ARBA" id="ARBA00006247"/>
    </source>
</evidence>
<evidence type="ECO:0000313" key="12">
    <source>
        <dbReference type="EMBL" id="QER66753.1"/>
    </source>
</evidence>
<dbReference type="Pfam" id="PF07687">
    <property type="entry name" value="M20_dimer"/>
    <property type="match status" value="1"/>
</dbReference>
<evidence type="ECO:0000256" key="10">
    <source>
        <dbReference type="ARBA" id="ARBA00023285"/>
    </source>
</evidence>
<keyword evidence="10" id="KW-0170">Cobalt</keyword>
<dbReference type="CDD" id="cd08659">
    <property type="entry name" value="M20_ArgE_DapE-like"/>
    <property type="match status" value="1"/>
</dbReference>
<dbReference type="AlphaFoldDB" id="A0A5P1WZT3"/>
<dbReference type="InterPro" id="IPR010182">
    <property type="entry name" value="ArgE/DapE"/>
</dbReference>
<keyword evidence="13" id="KW-1185">Reference proteome</keyword>
<evidence type="ECO:0000256" key="6">
    <source>
        <dbReference type="ARBA" id="ARBA00022801"/>
    </source>
</evidence>
<dbReference type="SUPFAM" id="SSF55031">
    <property type="entry name" value="Bacterial exopeptidase dimerisation domain"/>
    <property type="match status" value="1"/>
</dbReference>
<evidence type="ECO:0000256" key="5">
    <source>
        <dbReference type="ARBA" id="ARBA00022723"/>
    </source>
</evidence>
<dbReference type="GO" id="GO:0046872">
    <property type="term" value="F:metal ion binding"/>
    <property type="evidence" value="ECO:0007669"/>
    <property type="project" value="UniProtKB-KW"/>
</dbReference>
<dbReference type="GO" id="GO:0009085">
    <property type="term" value="P:lysine biosynthetic process"/>
    <property type="evidence" value="ECO:0007669"/>
    <property type="project" value="UniProtKB-KW"/>
</dbReference>
<comment type="cofactor">
    <cofactor evidence="1">
        <name>Co(2+)</name>
        <dbReference type="ChEBI" id="CHEBI:48828"/>
    </cofactor>
</comment>
<dbReference type="Gene3D" id="3.30.70.360">
    <property type="match status" value="1"/>
</dbReference>
<dbReference type="Pfam" id="PF01546">
    <property type="entry name" value="Peptidase_M20"/>
    <property type="match status" value="1"/>
</dbReference>
<evidence type="ECO:0000256" key="7">
    <source>
        <dbReference type="ARBA" id="ARBA00022833"/>
    </source>
</evidence>
<keyword evidence="4" id="KW-0028">Amino-acid biosynthesis</keyword>
<comment type="similarity">
    <text evidence="3">Belongs to the peptidase M20A family.</text>
</comment>
<proteinExistence type="inferred from homology"/>
<dbReference type="SUPFAM" id="SSF53187">
    <property type="entry name" value="Zn-dependent exopeptidases"/>
    <property type="match status" value="1"/>
</dbReference>